<dbReference type="InterPro" id="IPR039420">
    <property type="entry name" value="WalR-like"/>
</dbReference>
<feature type="modified residue" description="4-aspartylphosphate" evidence="7">
    <location>
        <position position="54"/>
    </location>
</feature>
<dbReference type="GO" id="GO:0006355">
    <property type="term" value="P:regulation of DNA-templated transcription"/>
    <property type="evidence" value="ECO:0007669"/>
    <property type="project" value="InterPro"/>
</dbReference>
<evidence type="ECO:0000256" key="4">
    <source>
        <dbReference type="ARBA" id="ARBA00023015"/>
    </source>
</evidence>
<evidence type="ECO:0000256" key="6">
    <source>
        <dbReference type="ARBA" id="ARBA00023163"/>
    </source>
</evidence>
<name>A0A1N7Q623_9BACL</name>
<keyword evidence="12" id="KW-1185">Reference proteome</keyword>
<dbReference type="GO" id="GO:0000156">
    <property type="term" value="F:phosphorelay response regulator activity"/>
    <property type="evidence" value="ECO:0007669"/>
    <property type="project" value="TreeGrafter"/>
</dbReference>
<dbReference type="Proteomes" id="UP000186795">
    <property type="component" value="Unassembled WGS sequence"/>
</dbReference>
<organism evidence="11 12">
    <name type="scientific">Kroppenstedtia eburnea</name>
    <dbReference type="NCBI Taxonomy" id="714067"/>
    <lineage>
        <taxon>Bacteria</taxon>
        <taxon>Bacillati</taxon>
        <taxon>Bacillota</taxon>
        <taxon>Bacilli</taxon>
        <taxon>Bacillales</taxon>
        <taxon>Thermoactinomycetaceae</taxon>
        <taxon>Kroppenstedtia</taxon>
    </lineage>
</organism>
<proteinExistence type="predicted"/>
<dbReference type="SMART" id="SM00448">
    <property type="entry name" value="REC"/>
    <property type="match status" value="1"/>
</dbReference>
<dbReference type="SUPFAM" id="SSF52172">
    <property type="entry name" value="CheY-like"/>
    <property type="match status" value="1"/>
</dbReference>
<evidence type="ECO:0000313" key="12">
    <source>
        <dbReference type="Proteomes" id="UP000186795"/>
    </source>
</evidence>
<dbReference type="Gene3D" id="3.40.50.2300">
    <property type="match status" value="1"/>
</dbReference>
<sequence>MMRTILAVDDDRDIVHLIREGFRYESSFEVIPAYTGEEALKIVDSRSVDFVILDIMLPGLDGMETCRRIRQQHTVPILLLSARDRELDKVIGLEIGADDYLTKPFSPRELLARVKAHFRRVERMKREMGPYTRSGPLSINEQTYEVFMDGEKVDLSAKEFQILSFLAKHPNQVLSREQLYQKIWGQEFGDLNTVTVHIKNIRKKLGRDCIKTIWGVGYKFAWESEEG</sequence>
<dbReference type="FunFam" id="1.10.10.10:FF:000018">
    <property type="entry name" value="DNA-binding response regulator ResD"/>
    <property type="match status" value="1"/>
</dbReference>
<dbReference type="Gene3D" id="1.10.10.10">
    <property type="entry name" value="Winged helix-like DNA-binding domain superfamily/Winged helix DNA-binding domain"/>
    <property type="match status" value="1"/>
</dbReference>
<dbReference type="RefSeq" id="WP_040387416.1">
    <property type="nucleotide sequence ID" value="NZ_CP048103.1"/>
</dbReference>
<keyword evidence="6" id="KW-0804">Transcription</keyword>
<reference evidence="12" key="1">
    <citation type="submission" date="2017-01" db="EMBL/GenBank/DDBJ databases">
        <authorList>
            <person name="Varghese N."/>
            <person name="Submissions S."/>
        </authorList>
    </citation>
    <scope>NUCLEOTIDE SEQUENCE [LARGE SCALE GENOMIC DNA]</scope>
    <source>
        <strain evidence="12">DSM 45196</strain>
    </source>
</reference>
<keyword evidence="5 8" id="KW-0238">DNA-binding</keyword>
<dbReference type="InterPro" id="IPR036388">
    <property type="entry name" value="WH-like_DNA-bd_sf"/>
</dbReference>
<keyword evidence="3" id="KW-0902">Two-component regulatory system</keyword>
<dbReference type="FunFam" id="3.40.50.2300:FF:000001">
    <property type="entry name" value="DNA-binding response regulator PhoB"/>
    <property type="match status" value="1"/>
</dbReference>
<evidence type="ECO:0000313" key="11">
    <source>
        <dbReference type="EMBL" id="SIT18340.1"/>
    </source>
</evidence>
<dbReference type="PROSITE" id="PS50110">
    <property type="entry name" value="RESPONSE_REGULATORY"/>
    <property type="match status" value="1"/>
</dbReference>
<evidence type="ECO:0000256" key="8">
    <source>
        <dbReference type="PROSITE-ProRule" id="PRU01091"/>
    </source>
</evidence>
<dbReference type="Gene3D" id="6.10.250.690">
    <property type="match status" value="1"/>
</dbReference>
<keyword evidence="4" id="KW-0805">Transcription regulation</keyword>
<dbReference type="OrthoDB" id="9790442at2"/>
<dbReference type="SUPFAM" id="SSF46894">
    <property type="entry name" value="C-terminal effector domain of the bipartite response regulators"/>
    <property type="match status" value="1"/>
</dbReference>
<evidence type="ECO:0000259" key="9">
    <source>
        <dbReference type="PROSITE" id="PS50110"/>
    </source>
</evidence>
<dbReference type="InterPro" id="IPR016032">
    <property type="entry name" value="Sig_transdc_resp-reg_C-effctor"/>
</dbReference>
<evidence type="ECO:0000256" key="7">
    <source>
        <dbReference type="PROSITE-ProRule" id="PRU00169"/>
    </source>
</evidence>
<evidence type="ECO:0000256" key="3">
    <source>
        <dbReference type="ARBA" id="ARBA00023012"/>
    </source>
</evidence>
<evidence type="ECO:0000259" key="10">
    <source>
        <dbReference type="PROSITE" id="PS51755"/>
    </source>
</evidence>
<dbReference type="SMART" id="SM00862">
    <property type="entry name" value="Trans_reg_C"/>
    <property type="match status" value="1"/>
</dbReference>
<protein>
    <submittedName>
        <fullName evidence="11">DNA-binding response regulator, OmpR family, contains REC and winged-helix (WHTH) domain</fullName>
    </submittedName>
</protein>
<dbReference type="PROSITE" id="PS51755">
    <property type="entry name" value="OMPR_PHOB"/>
    <property type="match status" value="1"/>
</dbReference>
<dbReference type="EMBL" id="FTOD01000019">
    <property type="protein sequence ID" value="SIT18340.1"/>
    <property type="molecule type" value="Genomic_DNA"/>
</dbReference>
<dbReference type="InterPro" id="IPR001789">
    <property type="entry name" value="Sig_transdc_resp-reg_receiver"/>
</dbReference>
<feature type="domain" description="Response regulatory" evidence="9">
    <location>
        <begin position="4"/>
        <end position="118"/>
    </location>
</feature>
<comment type="subcellular location">
    <subcellularLocation>
        <location evidence="1">Cytoplasm</location>
    </subcellularLocation>
</comment>
<dbReference type="CDD" id="cd00383">
    <property type="entry name" value="trans_reg_C"/>
    <property type="match status" value="1"/>
</dbReference>
<dbReference type="AlphaFoldDB" id="A0A1N7Q623"/>
<feature type="domain" description="OmpR/PhoB-type" evidence="10">
    <location>
        <begin position="129"/>
        <end position="222"/>
    </location>
</feature>
<dbReference type="PANTHER" id="PTHR48111:SF40">
    <property type="entry name" value="PHOSPHATE REGULON TRANSCRIPTIONAL REGULATORY PROTEIN PHOB"/>
    <property type="match status" value="1"/>
</dbReference>
<keyword evidence="2 7" id="KW-0597">Phosphoprotein</keyword>
<accession>A0A1N7Q623</accession>
<gene>
    <name evidence="11" type="ORF">SAMN05421790_1199</name>
</gene>
<dbReference type="Pfam" id="PF00072">
    <property type="entry name" value="Response_reg"/>
    <property type="match status" value="1"/>
</dbReference>
<dbReference type="GO" id="GO:0032993">
    <property type="term" value="C:protein-DNA complex"/>
    <property type="evidence" value="ECO:0007669"/>
    <property type="project" value="TreeGrafter"/>
</dbReference>
<dbReference type="InterPro" id="IPR001867">
    <property type="entry name" value="OmpR/PhoB-type_DNA-bd"/>
</dbReference>
<dbReference type="InterPro" id="IPR011006">
    <property type="entry name" value="CheY-like_superfamily"/>
</dbReference>
<dbReference type="PANTHER" id="PTHR48111">
    <property type="entry name" value="REGULATOR OF RPOS"/>
    <property type="match status" value="1"/>
</dbReference>
<evidence type="ECO:0000256" key="1">
    <source>
        <dbReference type="ARBA" id="ARBA00004496"/>
    </source>
</evidence>
<dbReference type="GO" id="GO:0005829">
    <property type="term" value="C:cytosol"/>
    <property type="evidence" value="ECO:0007669"/>
    <property type="project" value="TreeGrafter"/>
</dbReference>
<evidence type="ECO:0000256" key="5">
    <source>
        <dbReference type="ARBA" id="ARBA00023125"/>
    </source>
</evidence>
<dbReference type="Pfam" id="PF00486">
    <property type="entry name" value="Trans_reg_C"/>
    <property type="match status" value="1"/>
</dbReference>
<evidence type="ECO:0000256" key="2">
    <source>
        <dbReference type="ARBA" id="ARBA00022553"/>
    </source>
</evidence>
<feature type="DNA-binding region" description="OmpR/PhoB-type" evidence="8">
    <location>
        <begin position="129"/>
        <end position="222"/>
    </location>
</feature>
<dbReference type="GO" id="GO:0000976">
    <property type="term" value="F:transcription cis-regulatory region binding"/>
    <property type="evidence" value="ECO:0007669"/>
    <property type="project" value="TreeGrafter"/>
</dbReference>